<feature type="domain" description="P-type ATPase A" evidence="2">
    <location>
        <begin position="214"/>
        <end position="271"/>
    </location>
</feature>
<dbReference type="Proteomes" id="UP000663853">
    <property type="component" value="Unassembled WGS sequence"/>
</dbReference>
<evidence type="ECO:0000313" key="3">
    <source>
        <dbReference type="EMBL" id="CAE6442532.1"/>
    </source>
</evidence>
<dbReference type="Gene3D" id="1.20.1110.10">
    <property type="entry name" value="Calcium-transporting ATPase, transmembrane domain"/>
    <property type="match status" value="1"/>
</dbReference>
<keyword evidence="1" id="KW-0472">Membrane</keyword>
<name>A0A8H3AXA7_9AGAM</name>
<dbReference type="InterPro" id="IPR059000">
    <property type="entry name" value="ATPase_P-type_domA"/>
</dbReference>
<dbReference type="InterPro" id="IPR023299">
    <property type="entry name" value="ATPase_P-typ_cyto_dom_N"/>
</dbReference>
<dbReference type="Pfam" id="PF00122">
    <property type="entry name" value="E1-E2_ATPase"/>
    <property type="match status" value="1"/>
</dbReference>
<dbReference type="GO" id="GO:0000166">
    <property type="term" value="F:nucleotide binding"/>
    <property type="evidence" value="ECO:0007669"/>
    <property type="project" value="InterPro"/>
</dbReference>
<comment type="caution">
    <text evidence="3">The sequence shown here is derived from an EMBL/GenBank/DDBJ whole genome shotgun (WGS) entry which is preliminary data.</text>
</comment>
<keyword evidence="1" id="KW-0812">Transmembrane</keyword>
<dbReference type="EMBL" id="CAJMXA010000775">
    <property type="protein sequence ID" value="CAE6442532.1"/>
    <property type="molecule type" value="Genomic_DNA"/>
</dbReference>
<dbReference type="AlphaFoldDB" id="A0A8H3AXA7"/>
<organism evidence="3 4">
    <name type="scientific">Rhizoctonia solani</name>
    <dbReference type="NCBI Taxonomy" id="456999"/>
    <lineage>
        <taxon>Eukaryota</taxon>
        <taxon>Fungi</taxon>
        <taxon>Dikarya</taxon>
        <taxon>Basidiomycota</taxon>
        <taxon>Agaricomycotina</taxon>
        <taxon>Agaricomycetes</taxon>
        <taxon>Cantharellales</taxon>
        <taxon>Ceratobasidiaceae</taxon>
        <taxon>Rhizoctonia</taxon>
    </lineage>
</organism>
<accession>A0A8H3AXA7</accession>
<dbReference type="PANTHER" id="PTHR42861">
    <property type="entry name" value="CALCIUM-TRANSPORTING ATPASE"/>
    <property type="match status" value="1"/>
</dbReference>
<reference evidence="3" key="1">
    <citation type="submission" date="2021-01" db="EMBL/GenBank/DDBJ databases">
        <authorList>
            <person name="Kaushik A."/>
        </authorList>
    </citation>
    <scope>NUCLEOTIDE SEQUENCE</scope>
    <source>
        <strain evidence="3">AG6-10EEA</strain>
    </source>
</reference>
<dbReference type="Gene3D" id="2.70.150.10">
    <property type="entry name" value="Calcium-transporting ATPase, cytoplasmic transduction domain A"/>
    <property type="match status" value="1"/>
</dbReference>
<evidence type="ECO:0000313" key="4">
    <source>
        <dbReference type="Proteomes" id="UP000663853"/>
    </source>
</evidence>
<evidence type="ECO:0000256" key="1">
    <source>
        <dbReference type="SAM" id="Phobius"/>
    </source>
</evidence>
<dbReference type="Gene3D" id="3.40.1110.10">
    <property type="entry name" value="Calcium-transporting ATPase, cytoplasmic domain N"/>
    <property type="match status" value="1"/>
</dbReference>
<gene>
    <name evidence="3" type="ORF">RDB_LOCUS38134</name>
</gene>
<proteinExistence type="predicted"/>
<sequence length="440" mass="47493">MVGASVISSTTHITEKHNIFRMTSLGRPFVECVLPISPGHIHFMGMARAALIVIALFNGPGSAPEWLTSSVSFSCFRSARFLVSTKAAQTRSTAAPALPVRQRCLSKATPLNLPGDRRPLNKTVTWANGQVNVPHHLRLANAAGKTGENPTEYWVLTRKEWAPGIQLPKNASPPDSPDVAGQCPHQLDQCGLQPFLSWCLPGPSSSRPRLTEAINVSIDQAALAGKSLPQSMKNGDQCFSGWGSTCKQGEAEGVVISTGGNTFFGCAASLVGQDDDTTGHLQKILAQIGSFCLVFIGLFVLLKIIILYPRCPYFTLTTNKLTIDKELVKTYGPFSPQDTILLVAYASRTKNQNAIDQCVVGNPDGPTPACAGIKLLDFKPFSPVDRRTEITCCEEFPGKFKHVTKGMGEGNRFELIGLLAIFDPPRDDAKQTIDDIIAGD</sequence>
<keyword evidence="1" id="KW-1133">Transmembrane helix</keyword>
<dbReference type="SUPFAM" id="SSF81653">
    <property type="entry name" value="Calcium ATPase, transduction domain A"/>
    <property type="match status" value="1"/>
</dbReference>
<protein>
    <recommendedName>
        <fullName evidence="2">P-type ATPase A domain-containing protein</fullName>
    </recommendedName>
</protein>
<feature type="transmembrane region" description="Helical" evidence="1">
    <location>
        <begin position="284"/>
        <end position="306"/>
    </location>
</feature>
<dbReference type="InterPro" id="IPR008250">
    <property type="entry name" value="ATPase_P-typ_transduc_dom_A_sf"/>
</dbReference>
<evidence type="ECO:0000259" key="2">
    <source>
        <dbReference type="Pfam" id="PF00122"/>
    </source>
</evidence>